<feature type="non-terminal residue" evidence="1">
    <location>
        <position position="1"/>
    </location>
</feature>
<sequence length="75" mass="8467">YANETVYFFTEVSQGGSKVAVENLVVAGKPFIEDVLYNWDLYENGTVYAPSNYIGDFFGSLEDTTYREWGFDVSA</sequence>
<name>A0A9P8TKR5_WICPI</name>
<protein>
    <submittedName>
        <fullName evidence="1">Uncharacterized protein</fullName>
    </submittedName>
</protein>
<accession>A0A9P8TKR5</accession>
<comment type="caution">
    <text evidence="1">The sequence shown here is derived from an EMBL/GenBank/DDBJ whole genome shotgun (WGS) entry which is preliminary data.</text>
</comment>
<reference evidence="1" key="2">
    <citation type="submission" date="2021-01" db="EMBL/GenBank/DDBJ databases">
        <authorList>
            <person name="Schikora-Tamarit M.A."/>
        </authorList>
    </citation>
    <scope>NUCLEOTIDE SEQUENCE</scope>
    <source>
        <strain evidence="1">CBS2887</strain>
    </source>
</reference>
<dbReference type="AlphaFoldDB" id="A0A9P8TKR5"/>
<evidence type="ECO:0000313" key="1">
    <source>
        <dbReference type="EMBL" id="KAH3682456.1"/>
    </source>
</evidence>
<organism evidence="1 2">
    <name type="scientific">Wickerhamomyces pijperi</name>
    <name type="common">Yeast</name>
    <name type="synonym">Pichia pijperi</name>
    <dbReference type="NCBI Taxonomy" id="599730"/>
    <lineage>
        <taxon>Eukaryota</taxon>
        <taxon>Fungi</taxon>
        <taxon>Dikarya</taxon>
        <taxon>Ascomycota</taxon>
        <taxon>Saccharomycotina</taxon>
        <taxon>Saccharomycetes</taxon>
        <taxon>Phaffomycetales</taxon>
        <taxon>Wickerhamomycetaceae</taxon>
        <taxon>Wickerhamomyces</taxon>
    </lineage>
</organism>
<dbReference type="Proteomes" id="UP000774326">
    <property type="component" value="Unassembled WGS sequence"/>
</dbReference>
<dbReference type="EMBL" id="JAEUBG010003685">
    <property type="protein sequence ID" value="KAH3682456.1"/>
    <property type="molecule type" value="Genomic_DNA"/>
</dbReference>
<evidence type="ECO:0000313" key="2">
    <source>
        <dbReference type="Proteomes" id="UP000774326"/>
    </source>
</evidence>
<dbReference type="OrthoDB" id="2331083at2759"/>
<keyword evidence="2" id="KW-1185">Reference proteome</keyword>
<reference evidence="1" key="1">
    <citation type="journal article" date="2021" name="Open Biol.">
        <title>Shared evolutionary footprints suggest mitochondrial oxidative damage underlies multiple complex I losses in fungi.</title>
        <authorList>
            <person name="Schikora-Tamarit M.A."/>
            <person name="Marcet-Houben M."/>
            <person name="Nosek J."/>
            <person name="Gabaldon T."/>
        </authorList>
    </citation>
    <scope>NUCLEOTIDE SEQUENCE</scope>
    <source>
        <strain evidence="1">CBS2887</strain>
    </source>
</reference>
<gene>
    <name evidence="1" type="ORF">WICPIJ_006577</name>
</gene>
<proteinExistence type="predicted"/>